<accession>A0A9X2D6J8</accession>
<name>A0A9X2D6J8_9ACTN</name>
<evidence type="ECO:0000313" key="2">
    <source>
        <dbReference type="EMBL" id="MCM0619969.1"/>
    </source>
</evidence>
<protein>
    <submittedName>
        <fullName evidence="2">ABC transporter permease</fullName>
    </submittedName>
</protein>
<evidence type="ECO:0000313" key="3">
    <source>
        <dbReference type="Proteomes" id="UP001139485"/>
    </source>
</evidence>
<keyword evidence="1" id="KW-1133">Transmembrane helix</keyword>
<dbReference type="AlphaFoldDB" id="A0A9X2D6J8"/>
<sequence length="268" mass="27155">MSPVALLRTEWRKLVTTRLWWVLALVMLVYLGFTAVVLAASFALATAETAPDLAPADQTLLVLGSLGTAGYVFPLLVGTLLVTSEARHGTFTATFLAEPRRWRVLVAKLAVAVPVGLVLGVAGTLGVSLGLPVLAVLGDGAAVGDPAVVRALVLGVVVTTLWCVLGVALGSVVTNQVAAVVGVLVFTQFVEPVARIALGTVDGAARVASFLPGAAADAVTGASLLGAMTAGSGGPDLLPGWAGALVLLAYGVVLVTVGARTTFRRDVL</sequence>
<feature type="transmembrane region" description="Helical" evidence="1">
    <location>
        <begin position="238"/>
        <end position="259"/>
    </location>
</feature>
<organism evidence="2 3">
    <name type="scientific">Nocardioides bruguierae</name>
    <dbReference type="NCBI Taxonomy" id="2945102"/>
    <lineage>
        <taxon>Bacteria</taxon>
        <taxon>Bacillati</taxon>
        <taxon>Actinomycetota</taxon>
        <taxon>Actinomycetes</taxon>
        <taxon>Propionibacteriales</taxon>
        <taxon>Nocardioidaceae</taxon>
        <taxon>Nocardioides</taxon>
    </lineage>
</organism>
<dbReference type="EMBL" id="JAMOIL010000007">
    <property type="protein sequence ID" value="MCM0619969.1"/>
    <property type="molecule type" value="Genomic_DNA"/>
</dbReference>
<keyword evidence="1" id="KW-0472">Membrane</keyword>
<feature type="transmembrane region" description="Helical" evidence="1">
    <location>
        <begin position="59"/>
        <end position="83"/>
    </location>
</feature>
<dbReference type="RefSeq" id="WP_250826675.1">
    <property type="nucleotide sequence ID" value="NZ_JAMOIL010000007.1"/>
</dbReference>
<keyword evidence="1" id="KW-0812">Transmembrane</keyword>
<dbReference type="GO" id="GO:0140359">
    <property type="term" value="F:ABC-type transporter activity"/>
    <property type="evidence" value="ECO:0007669"/>
    <property type="project" value="InterPro"/>
</dbReference>
<proteinExistence type="predicted"/>
<dbReference type="GO" id="GO:0005886">
    <property type="term" value="C:plasma membrane"/>
    <property type="evidence" value="ECO:0007669"/>
    <property type="project" value="UniProtKB-SubCell"/>
</dbReference>
<feature type="transmembrane region" description="Helical" evidence="1">
    <location>
        <begin position="147"/>
        <end position="170"/>
    </location>
</feature>
<keyword evidence="3" id="KW-1185">Reference proteome</keyword>
<dbReference type="Proteomes" id="UP001139485">
    <property type="component" value="Unassembled WGS sequence"/>
</dbReference>
<feature type="transmembrane region" description="Helical" evidence="1">
    <location>
        <begin position="20"/>
        <end position="47"/>
    </location>
</feature>
<evidence type="ECO:0000256" key="1">
    <source>
        <dbReference type="SAM" id="Phobius"/>
    </source>
</evidence>
<comment type="caution">
    <text evidence="2">The sequence shown here is derived from an EMBL/GenBank/DDBJ whole genome shotgun (WGS) entry which is preliminary data.</text>
</comment>
<feature type="transmembrane region" description="Helical" evidence="1">
    <location>
        <begin position="104"/>
        <end position="127"/>
    </location>
</feature>
<feature type="transmembrane region" description="Helical" evidence="1">
    <location>
        <begin position="177"/>
        <end position="198"/>
    </location>
</feature>
<gene>
    <name evidence="2" type="ORF">M8330_06630</name>
</gene>
<reference evidence="2" key="1">
    <citation type="submission" date="2022-05" db="EMBL/GenBank/DDBJ databases">
        <authorList>
            <person name="Tuo L."/>
        </authorList>
    </citation>
    <scope>NUCLEOTIDE SEQUENCE</scope>
    <source>
        <strain evidence="2">BSK12Z-4</strain>
    </source>
</reference>